<accession>A0A517QQS8</accession>
<dbReference type="InterPro" id="IPR052345">
    <property type="entry name" value="Rad_response_metalloprotease"/>
</dbReference>
<evidence type="ECO:0000313" key="3">
    <source>
        <dbReference type="Proteomes" id="UP000315724"/>
    </source>
</evidence>
<gene>
    <name evidence="2" type="ORF">Mal48_32060</name>
</gene>
<dbReference type="AlphaFoldDB" id="A0A517QQS8"/>
<reference evidence="2 3" key="1">
    <citation type="submission" date="2019-02" db="EMBL/GenBank/DDBJ databases">
        <title>Deep-cultivation of Planctomycetes and their phenomic and genomic characterization uncovers novel biology.</title>
        <authorList>
            <person name="Wiegand S."/>
            <person name="Jogler M."/>
            <person name="Boedeker C."/>
            <person name="Pinto D."/>
            <person name="Vollmers J."/>
            <person name="Rivas-Marin E."/>
            <person name="Kohn T."/>
            <person name="Peeters S.H."/>
            <person name="Heuer A."/>
            <person name="Rast P."/>
            <person name="Oberbeckmann S."/>
            <person name="Bunk B."/>
            <person name="Jeske O."/>
            <person name="Meyerdierks A."/>
            <person name="Storesund J.E."/>
            <person name="Kallscheuer N."/>
            <person name="Luecker S."/>
            <person name="Lage O.M."/>
            <person name="Pohl T."/>
            <person name="Merkel B.J."/>
            <person name="Hornburger P."/>
            <person name="Mueller R.-W."/>
            <person name="Bruemmer F."/>
            <person name="Labrenz M."/>
            <person name="Spormann A.M."/>
            <person name="Op den Camp H."/>
            <person name="Overmann J."/>
            <person name="Amann R."/>
            <person name="Jetten M.S.M."/>
            <person name="Mascher T."/>
            <person name="Medema M.H."/>
            <person name="Devos D.P."/>
            <person name="Kaster A.-K."/>
            <person name="Ovreas L."/>
            <person name="Rohde M."/>
            <person name="Galperin M.Y."/>
            <person name="Jogler C."/>
        </authorList>
    </citation>
    <scope>NUCLEOTIDE SEQUENCE [LARGE SCALE GENOMIC DNA]</scope>
    <source>
        <strain evidence="2 3">Mal48</strain>
    </source>
</reference>
<dbReference type="PANTHER" id="PTHR43236:SF1">
    <property type="entry name" value="BLL7220 PROTEIN"/>
    <property type="match status" value="1"/>
</dbReference>
<protein>
    <recommendedName>
        <fullName evidence="1">IrrE N-terminal-like domain-containing protein</fullName>
    </recommendedName>
</protein>
<evidence type="ECO:0000313" key="2">
    <source>
        <dbReference type="EMBL" id="QDT33949.1"/>
    </source>
</evidence>
<dbReference type="KEGG" id="tpol:Mal48_32060"/>
<dbReference type="EMBL" id="CP036267">
    <property type="protein sequence ID" value="QDT33949.1"/>
    <property type="molecule type" value="Genomic_DNA"/>
</dbReference>
<dbReference type="Pfam" id="PF06114">
    <property type="entry name" value="Peptidase_M78"/>
    <property type="match status" value="1"/>
</dbReference>
<evidence type="ECO:0000259" key="1">
    <source>
        <dbReference type="Pfam" id="PF06114"/>
    </source>
</evidence>
<organism evidence="2 3">
    <name type="scientific">Thalassoglobus polymorphus</name>
    <dbReference type="NCBI Taxonomy" id="2527994"/>
    <lineage>
        <taxon>Bacteria</taxon>
        <taxon>Pseudomonadati</taxon>
        <taxon>Planctomycetota</taxon>
        <taxon>Planctomycetia</taxon>
        <taxon>Planctomycetales</taxon>
        <taxon>Planctomycetaceae</taxon>
        <taxon>Thalassoglobus</taxon>
    </lineage>
</organism>
<dbReference type="Gene3D" id="1.10.10.2910">
    <property type="match status" value="1"/>
</dbReference>
<keyword evidence="3" id="KW-1185">Reference proteome</keyword>
<dbReference type="Proteomes" id="UP000315724">
    <property type="component" value="Chromosome"/>
</dbReference>
<dbReference type="RefSeq" id="WP_145201086.1">
    <property type="nucleotide sequence ID" value="NZ_CP036267.1"/>
</dbReference>
<feature type="domain" description="IrrE N-terminal-like" evidence="1">
    <location>
        <begin position="76"/>
        <end position="143"/>
    </location>
</feature>
<dbReference type="InterPro" id="IPR010359">
    <property type="entry name" value="IrrE_HExxH"/>
</dbReference>
<name>A0A517QQS8_9PLAN</name>
<dbReference type="PANTHER" id="PTHR43236">
    <property type="entry name" value="ANTITOXIN HIGA1"/>
    <property type="match status" value="1"/>
</dbReference>
<proteinExistence type="predicted"/>
<sequence>MKPLELEQLADEVRAGHEICDTPVDPFKIAAEEQIKVLPGTYDDCFDGRLEYRKQHDRSGFYLFYAEASPGLRPMGRVRFSIAHELGHFYIPAHREYLLSGFWHGSRAGFVSEKPLERQADQFAAALLMPRHAMNDFAKRHRGGCSLQDLADLANDQFETSVLSTVIRYVQLDFEPCCAVLTENGRVRFSFTSDSMRALRLGWVERGSDVPTGTISKNALAAQQRSAKGCVDSEIWFEGKPPHDLWEEILIFGQSGYAVTFLVAEEDDADEDD</sequence>
<dbReference type="OrthoDB" id="581382at2"/>